<dbReference type="Pfam" id="PF07774">
    <property type="entry name" value="EMC1_C"/>
    <property type="match status" value="1"/>
</dbReference>
<keyword evidence="9 11" id="KW-0472">Membrane</keyword>
<evidence type="ECO:0000256" key="2">
    <source>
        <dbReference type="ARBA" id="ARBA00007904"/>
    </source>
</evidence>
<evidence type="ECO:0000256" key="11">
    <source>
        <dbReference type="SAM" id="Phobius"/>
    </source>
</evidence>
<dbReference type="SUPFAM" id="SSF50998">
    <property type="entry name" value="Quinoprotein alcohol dehydrogenase-like"/>
    <property type="match status" value="2"/>
</dbReference>
<dbReference type="InterPro" id="IPR026895">
    <property type="entry name" value="EMC1"/>
</dbReference>
<reference evidence="15 16" key="1">
    <citation type="journal article" date="2018" name="Mol. Ecol.">
        <title>The obligate alkalophilic soda-lake fungus Sodiomyces alkalinus has shifted to a protein diet.</title>
        <authorList>
            <person name="Grum-Grzhimaylo A.A."/>
            <person name="Falkoski D.L."/>
            <person name="van den Heuvel J."/>
            <person name="Valero-Jimenez C.A."/>
            <person name="Min B."/>
            <person name="Choi I.G."/>
            <person name="Lipzen A."/>
            <person name="Daum C.G."/>
            <person name="Aanen D.K."/>
            <person name="Tsang A."/>
            <person name="Henrissat B."/>
            <person name="Bilanenko E.N."/>
            <person name="de Vries R.P."/>
            <person name="van Kan J.A.L."/>
            <person name="Grigoriev I.V."/>
            <person name="Debets A.J.M."/>
        </authorList>
    </citation>
    <scope>NUCLEOTIDE SEQUENCE [LARGE SCALE GENOMIC DNA]</scope>
    <source>
        <strain evidence="15 16">F11</strain>
    </source>
</reference>
<feature type="domain" description="EMC1 first beta-propeller" evidence="14">
    <location>
        <begin position="22"/>
        <end position="421"/>
    </location>
</feature>
<feature type="signal peptide" evidence="12">
    <location>
        <begin position="1"/>
        <end position="22"/>
    </location>
</feature>
<dbReference type="AlphaFoldDB" id="A0A3N2PLP6"/>
<dbReference type="InterPro" id="IPR011678">
    <property type="entry name" value="EMC1_C"/>
</dbReference>
<dbReference type="PANTHER" id="PTHR21573">
    <property type="entry name" value="ER MEMBRANE PROTEIN COMPLEX SUBUNIT 1"/>
    <property type="match status" value="1"/>
</dbReference>
<dbReference type="EMBL" id="ML119061">
    <property type="protein sequence ID" value="ROT35442.1"/>
    <property type="molecule type" value="Genomic_DNA"/>
</dbReference>
<sequence length="980" mass="106419">MRHSLWRSPALLLAATASLVQAVYKDEVGHLDYHYELIGVPQIETTLFHRPRKDDRASLLYTLSDVGVVGAVNPGNGAVVWRQILTGNNTQAGGHLRAADGEDWVVSAYGNSVHAWNALSGRNTWWMDFPGQVKDLELMELTEQDRKDVLVLFEEDDGSATLRRLHGQQGNVVWEFKDHGRDVPLQVSNNIENVFLVSLIGPVPSQGLRVSVHDPATGRRIDDIPLAAKGEVSGKEDVITVGGNSASPIMAWTDKSTAKVKVNVLGTKTKQEFPLPADTVEVALHAPHQLQSEPRFLVHSRTKQGNKGEVYHINLKNNEITKAYELPLLPGLGTFSTSSEGANVYFTRVTQDEVLVFSSESHAVLGRWPNKPAAQGVQAVHGVSEVVKKADDSYAVRSAVVTDADAWVLVRNGETGWSRPEGLTGGVAAAIAEIPNDEEFAKTLEQEAHSSVLSAYIHRVKRHIKDLERLPDYLASIPGRFSSSIVDSDVPAATPLGLARDSFGFHKVVILATKRGRLYALNTGDRGRIIWSIKPFEMPRGQLWDVKGIFVQNDKGLVTVRGSSGDYVIAKIENGKLVDVVSPGTSPVVQSTAVVDSASGQFLLPIGRDGTVGDLPASGRPAQTLVVRGSEGELKGLTWTTEDGVATEKVSWLFSPPAGESIVEVAMRAAHDPIAQIGRVLSDRRVRYKYLNPNTAVVAGLKPDDSTLTIYLLDTISGQILSSTKHEDVDGSKGVDCVMAENWFACTFFGHHATQDANGQAAVPGRGLRGYQIVVTDLYESEDPNDRGPLGHAANFSSLEPVDEPTEVPLPSLVTQAWMLSAPMTALAVTQTRQGISSRLLLGYLPEEHGIVGIPRQMLDPRRTVGRDPTPQEVEAEGLIKYGPVIEVDPRQVVTHLREVLGVREIVTAPAVVESTSLVFAYGVDVFGTRVAPSMTFDMLGKGFDKLTLIGTVASLVVGVALLRPLVRKKQTDLWWKAPR</sequence>
<comment type="subunit">
    <text evidence="3">Component of the ER membrane protein complex (EMC).</text>
</comment>
<evidence type="ECO:0000313" key="16">
    <source>
        <dbReference type="Proteomes" id="UP000272025"/>
    </source>
</evidence>
<dbReference type="Pfam" id="PF25293">
    <property type="entry name" value="Beta-prop_EMC1_N"/>
    <property type="match status" value="1"/>
</dbReference>
<evidence type="ECO:0000256" key="10">
    <source>
        <dbReference type="ARBA" id="ARBA00023180"/>
    </source>
</evidence>
<dbReference type="GeneID" id="39577803"/>
<feature type="chain" id="PRO_5018093597" description="ER membrane protein complex subunit 1" evidence="12">
    <location>
        <begin position="23"/>
        <end position="980"/>
    </location>
</feature>
<keyword evidence="5 11" id="KW-0812">Transmembrane</keyword>
<dbReference type="STRING" id="1314773.A0A3N2PLP6"/>
<organism evidence="15 16">
    <name type="scientific">Sodiomyces alkalinus (strain CBS 110278 / VKM F-3762 / F11)</name>
    <name type="common">Alkaliphilic filamentous fungus</name>
    <dbReference type="NCBI Taxonomy" id="1314773"/>
    <lineage>
        <taxon>Eukaryota</taxon>
        <taxon>Fungi</taxon>
        <taxon>Dikarya</taxon>
        <taxon>Ascomycota</taxon>
        <taxon>Pezizomycotina</taxon>
        <taxon>Sordariomycetes</taxon>
        <taxon>Hypocreomycetidae</taxon>
        <taxon>Glomerellales</taxon>
        <taxon>Plectosphaerellaceae</taxon>
        <taxon>Sodiomyces</taxon>
    </lineage>
</organism>
<dbReference type="InterPro" id="IPR058545">
    <property type="entry name" value="Beta-prop_EMC1_1st"/>
</dbReference>
<dbReference type="OrthoDB" id="28092at2759"/>
<feature type="transmembrane region" description="Helical" evidence="11">
    <location>
        <begin position="947"/>
        <end position="967"/>
    </location>
</feature>
<dbReference type="Proteomes" id="UP000272025">
    <property type="component" value="Unassembled WGS sequence"/>
</dbReference>
<feature type="domain" description="ER membrane protein complex subunit 1 C-terminal" evidence="13">
    <location>
        <begin position="740"/>
        <end position="976"/>
    </location>
</feature>
<protein>
    <recommendedName>
        <fullName evidence="4">ER membrane protein complex subunit 1</fullName>
    </recommendedName>
</protein>
<dbReference type="RefSeq" id="XP_028463248.1">
    <property type="nucleotide sequence ID" value="XM_028609325.1"/>
</dbReference>
<keyword evidence="6 12" id="KW-0732">Signal</keyword>
<keyword evidence="8 11" id="KW-1133">Transmembrane helix</keyword>
<evidence type="ECO:0000256" key="1">
    <source>
        <dbReference type="ARBA" id="ARBA00004115"/>
    </source>
</evidence>
<accession>A0A3N2PLP6</accession>
<evidence type="ECO:0000256" key="5">
    <source>
        <dbReference type="ARBA" id="ARBA00022692"/>
    </source>
</evidence>
<evidence type="ECO:0000259" key="14">
    <source>
        <dbReference type="Pfam" id="PF25293"/>
    </source>
</evidence>
<evidence type="ECO:0000256" key="12">
    <source>
        <dbReference type="SAM" id="SignalP"/>
    </source>
</evidence>
<dbReference type="InterPro" id="IPR011047">
    <property type="entry name" value="Quinoprotein_ADH-like_sf"/>
</dbReference>
<evidence type="ECO:0000256" key="3">
    <source>
        <dbReference type="ARBA" id="ARBA00011276"/>
    </source>
</evidence>
<keyword evidence="16" id="KW-1185">Reference proteome</keyword>
<dbReference type="GO" id="GO:0072546">
    <property type="term" value="C:EMC complex"/>
    <property type="evidence" value="ECO:0007669"/>
    <property type="project" value="InterPro"/>
</dbReference>
<dbReference type="PANTHER" id="PTHR21573:SF0">
    <property type="entry name" value="ER MEMBRANE PROTEIN COMPLEX SUBUNIT 1"/>
    <property type="match status" value="1"/>
</dbReference>
<evidence type="ECO:0000256" key="4">
    <source>
        <dbReference type="ARBA" id="ARBA00020824"/>
    </source>
</evidence>
<dbReference type="GO" id="GO:0034975">
    <property type="term" value="P:protein folding in endoplasmic reticulum"/>
    <property type="evidence" value="ECO:0007669"/>
    <property type="project" value="TreeGrafter"/>
</dbReference>
<comment type="similarity">
    <text evidence="2">Belongs to the EMC1 family.</text>
</comment>
<evidence type="ECO:0000313" key="15">
    <source>
        <dbReference type="EMBL" id="ROT35442.1"/>
    </source>
</evidence>
<gene>
    <name evidence="15" type="ORF">SODALDRAFT_316901</name>
</gene>
<keyword evidence="10" id="KW-0325">Glycoprotein</keyword>
<keyword evidence="7" id="KW-0256">Endoplasmic reticulum</keyword>
<proteinExistence type="inferred from homology"/>
<comment type="subcellular location">
    <subcellularLocation>
        <location evidence="1">Endoplasmic reticulum membrane</location>
        <topology evidence="1">Single-pass type I membrane protein</topology>
    </subcellularLocation>
</comment>
<evidence type="ECO:0000256" key="6">
    <source>
        <dbReference type="ARBA" id="ARBA00022729"/>
    </source>
</evidence>
<evidence type="ECO:0000256" key="8">
    <source>
        <dbReference type="ARBA" id="ARBA00022989"/>
    </source>
</evidence>
<evidence type="ECO:0000259" key="13">
    <source>
        <dbReference type="Pfam" id="PF07774"/>
    </source>
</evidence>
<evidence type="ECO:0000256" key="9">
    <source>
        <dbReference type="ARBA" id="ARBA00023136"/>
    </source>
</evidence>
<evidence type="ECO:0000256" key="7">
    <source>
        <dbReference type="ARBA" id="ARBA00022824"/>
    </source>
</evidence>
<name>A0A3N2PLP6_SODAK</name>